<feature type="domain" description="SCD" evidence="6">
    <location>
        <begin position="291"/>
        <end position="376"/>
    </location>
</feature>
<dbReference type="InterPro" id="IPR013721">
    <property type="entry name" value="STAG"/>
</dbReference>
<keyword evidence="5" id="KW-1133">Transmembrane helix</keyword>
<evidence type="ECO:0000256" key="1">
    <source>
        <dbReference type="ARBA" id="ARBA00005486"/>
    </source>
</evidence>
<sequence>SDWRPEIPFRLTYSRRFLVMSDVTAIINFFFTLLVFFAQSAAKKPRKSPGDKGRLEAGARGASRGRANGHPQQNGEGDPVTLFEVVKLGKSAMQSVVDDWIESYKQDRDIALLDLINFFIQCSGCRGTVRIEMFRNMQNAEIIRKMTEEFDEDSGDYPLTMPGPQWKKFRSNFCEFIGVLIRQCQYSIIYDEYMMDTVISLLTGLSDSQVRAFRHTSTLAAMKLMTALVNVALNLSIHQDNTQRQYEAERNKMIGKRANERLELLLQKRKELQENQDEIENMMNSIFKGIFVHRYRDAIAEIRAVCIEEIGVWMKMYSDAFLNDSYLKYVGWTLHDRQGEVRLKCLKALQSLYTNRELFPKLELFTNRFKDRIVSMTLDKEYDVAVEAIRLVTLILHGSEEALSNEDCENVYHLVYSAHRPVAVAAGEFLHKKLFSRHDPQAEEALAKRRGRNSPNGNLIRMLVLFFLESELHEHAAYLVDSLWESSQELLKDWECMTELLLEEPVQGEEAMSDRQESALIELMVCTIRQAAEAHPPVGRGTGKRVLTAKERKTQIDDRNKLTEHFIIALPMLLSKYSADAEKVANLLQIPQYFDLEIYSTGRMEKHLDALLKQIKFVVEKHVESDVLEACSKTYSILCSEEYTIQNRVDIAHSQLIDEFVDRFNHSVEDLLQEGEEADDDDIYNVLSTLKRLTSFHNAHDLTKWDLFSNCYRLLRTGIEHGAMPEQIVVQALQCSHYSILWQLVKITEGSPSKAFMLLCDLLMIFSHQLMTGGREGLQPLVFNPDSGLQSELLSFVMDHVFIDQDDENQSMGILLGEVSRVLALLLFPRNLLAAFSKLIIYDIVDMHAAADIFKHYMKYYNDYGDIIKETLSKTRQIDKIQCAKTLILSLQQLFNELVQEQGPNLDRTSAHVSGIKELARRFALTFGLDQIKTREAVATLHKDGIEFAFKYQNQKGQDYPPPNLAFLEVLSEFSSKLLRQDKKTVHSYLEKFLTEQMMERREDVWLPLISYRNSLVTGGEDDRMSVNSGSSSSKASSVRNKKGRPPLHKKRVEGLYGLCYESLEGSWLNRNENIHTPGTLQAPQLTSTVLRENTRQMGEQIQEHDPQMQISWLGQQKLEDLNRKDRTGMNYMKGRTGVRHAVRGLMEDDAEPIFEDVMMSSRGQLEDMNEEFEDTMVIDLPPSRNRRERAELRPDFFDSAAIIEDDSGFGMPMF</sequence>
<dbReference type="InterPro" id="IPR016024">
    <property type="entry name" value="ARM-type_fold"/>
</dbReference>
<dbReference type="InterPro" id="IPR039662">
    <property type="entry name" value="Cohesin_Scc3/SA"/>
</dbReference>
<comment type="subunit">
    <text evidence="2">Part of the cohesin complex which is composed of a heterodimer between a SMC1 protein (SMC1A or SMC1B) and SMC3, which are attached via their hinge domain, and RAD21 which link them at their heads, and one STAG protein.</text>
</comment>
<dbReference type="GO" id="GO:0000785">
    <property type="term" value="C:chromatin"/>
    <property type="evidence" value="ECO:0007669"/>
    <property type="project" value="UniProtKB-UniRule"/>
</dbReference>
<evidence type="ECO:0000256" key="2">
    <source>
        <dbReference type="RuleBase" id="RU369063"/>
    </source>
</evidence>
<proteinExistence type="inferred from homology"/>
<protein>
    <recommendedName>
        <fullName evidence="2">Cohesin subunit SA</fullName>
    </recommendedName>
    <alternativeName>
        <fullName evidence="2">SCC3 homolog</fullName>
    </alternativeName>
    <alternativeName>
        <fullName evidence="2">Stromal antigen</fullName>
    </alternativeName>
</protein>
<organism evidence="7 8">
    <name type="scientific">Cairina moschata</name>
    <name type="common">Muscovy duck</name>
    <dbReference type="NCBI Taxonomy" id="8855"/>
    <lineage>
        <taxon>Eukaryota</taxon>
        <taxon>Metazoa</taxon>
        <taxon>Chordata</taxon>
        <taxon>Craniata</taxon>
        <taxon>Vertebrata</taxon>
        <taxon>Euteleostomi</taxon>
        <taxon>Archelosauria</taxon>
        <taxon>Archosauria</taxon>
        <taxon>Dinosauria</taxon>
        <taxon>Saurischia</taxon>
        <taxon>Theropoda</taxon>
        <taxon>Coelurosauria</taxon>
        <taxon>Aves</taxon>
        <taxon>Neognathae</taxon>
        <taxon>Galloanserae</taxon>
        <taxon>Anseriformes</taxon>
        <taxon>Anatidae</taxon>
        <taxon>Anatinae</taxon>
        <taxon>Cairina</taxon>
    </lineage>
</organism>
<keyword evidence="2" id="KW-0158">Chromosome</keyword>
<comment type="function">
    <text evidence="2">Component of cohesin complex, a complex required for the cohesion of sister chromatids after DNA replication. The cohesin complex apparently forms a large proteinaceous ring within which sister chromatids can be trapped. At anaphase, the complex is cleaved and dissociates from chromatin, allowing sister chromatids to segregate.</text>
</comment>
<dbReference type="GO" id="GO:0008278">
    <property type="term" value="C:cohesin complex"/>
    <property type="evidence" value="ECO:0007669"/>
    <property type="project" value="UniProtKB-UniRule"/>
</dbReference>
<evidence type="ECO:0000256" key="4">
    <source>
        <dbReference type="SAM" id="MobiDB-lite"/>
    </source>
</evidence>
<feature type="transmembrane region" description="Helical" evidence="5">
    <location>
        <begin position="17"/>
        <end position="38"/>
    </location>
</feature>
<dbReference type="Proteomes" id="UP000694556">
    <property type="component" value="Chromosome 9"/>
</dbReference>
<keyword evidence="2" id="KW-0131">Cell cycle</keyword>
<reference evidence="7" key="2">
    <citation type="submission" date="2025-08" db="UniProtKB">
        <authorList>
            <consortium name="Ensembl"/>
        </authorList>
    </citation>
    <scope>IDENTIFICATION</scope>
</reference>
<keyword evidence="5" id="KW-0812">Transmembrane</keyword>
<comment type="similarity">
    <text evidence="1 2">Belongs to the SCC3 family.</text>
</comment>
<dbReference type="GO" id="GO:0051301">
    <property type="term" value="P:cell division"/>
    <property type="evidence" value="ECO:0007669"/>
    <property type="project" value="UniProtKB-UniRule"/>
</dbReference>
<dbReference type="PANTHER" id="PTHR11199:SF6">
    <property type="entry name" value="COHESIN SUBUNIT SA-1"/>
    <property type="match status" value="1"/>
</dbReference>
<dbReference type="GO" id="GO:0007059">
    <property type="term" value="P:chromosome segregation"/>
    <property type="evidence" value="ECO:0007669"/>
    <property type="project" value="UniProtKB-KW"/>
</dbReference>
<dbReference type="InterPro" id="IPR020839">
    <property type="entry name" value="SCD"/>
</dbReference>
<keyword evidence="2" id="KW-0159">Chromosome partition</keyword>
<dbReference type="PROSITE" id="PS51425">
    <property type="entry name" value="SCD"/>
    <property type="match status" value="1"/>
</dbReference>
<evidence type="ECO:0000313" key="7">
    <source>
        <dbReference type="Ensembl" id="ENSCMMP00000026171.1"/>
    </source>
</evidence>
<dbReference type="PANTHER" id="PTHR11199">
    <property type="entry name" value="STROMAL ANTIGEN"/>
    <property type="match status" value="1"/>
</dbReference>
<dbReference type="Ensembl" id="ENSCMMT00000028612.1">
    <property type="protein sequence ID" value="ENSCMMP00000026171.1"/>
    <property type="gene ID" value="ENSCMMG00000014600.1"/>
</dbReference>
<dbReference type="GO" id="GO:0000775">
    <property type="term" value="C:chromosome, centromeric region"/>
    <property type="evidence" value="ECO:0007669"/>
    <property type="project" value="UniProtKB-SubCell"/>
</dbReference>
<keyword evidence="2" id="KW-0539">Nucleus</keyword>
<reference evidence="7" key="3">
    <citation type="submission" date="2025-09" db="UniProtKB">
        <authorList>
            <consortium name="Ensembl"/>
        </authorList>
    </citation>
    <scope>IDENTIFICATION</scope>
</reference>
<feature type="region of interest" description="Disordered" evidence="4">
    <location>
        <begin position="1020"/>
        <end position="1048"/>
    </location>
</feature>
<evidence type="ECO:0000256" key="3">
    <source>
        <dbReference type="SAM" id="Coils"/>
    </source>
</evidence>
<evidence type="ECO:0000259" key="6">
    <source>
        <dbReference type="PROSITE" id="PS51425"/>
    </source>
</evidence>
<dbReference type="GO" id="GO:0007062">
    <property type="term" value="P:sister chromatid cohesion"/>
    <property type="evidence" value="ECO:0007669"/>
    <property type="project" value="UniProtKB-UniRule"/>
</dbReference>
<feature type="coiled-coil region" evidence="3">
    <location>
        <begin position="255"/>
        <end position="285"/>
    </location>
</feature>
<feature type="compositionally biased region" description="Basic and acidic residues" evidence="4">
    <location>
        <begin position="48"/>
        <end position="57"/>
    </location>
</feature>
<dbReference type="Pfam" id="PF21581">
    <property type="entry name" value="SCD"/>
    <property type="match status" value="1"/>
</dbReference>
<dbReference type="InterPro" id="IPR056396">
    <property type="entry name" value="HEAT_SCC3-SA"/>
</dbReference>
<comment type="subcellular location">
    <subcellularLocation>
        <location evidence="2">Nucleus</location>
    </subcellularLocation>
    <subcellularLocation>
        <location evidence="2">Chromosome</location>
    </subcellularLocation>
    <subcellularLocation>
        <location evidence="2">Chromosome</location>
        <location evidence="2">Centromere</location>
    </subcellularLocation>
</comment>
<keyword evidence="2" id="KW-0132">Cell division</keyword>
<feature type="region of interest" description="Disordered" evidence="4">
    <location>
        <begin position="44"/>
        <end position="78"/>
    </location>
</feature>
<keyword evidence="5" id="KW-0472">Membrane</keyword>
<dbReference type="SUPFAM" id="SSF48371">
    <property type="entry name" value="ARM repeat"/>
    <property type="match status" value="1"/>
</dbReference>
<dbReference type="GO" id="GO:0005634">
    <property type="term" value="C:nucleus"/>
    <property type="evidence" value="ECO:0007669"/>
    <property type="project" value="UniProtKB-SubCell"/>
</dbReference>
<reference evidence="7" key="1">
    <citation type="submission" date="2018-09" db="EMBL/GenBank/DDBJ databases">
        <title>Common duck and Muscovy duck high density SNP chip.</title>
        <authorList>
            <person name="Vignal A."/>
            <person name="Thebault N."/>
            <person name="Warren W.C."/>
        </authorList>
    </citation>
    <scope>NUCLEOTIDE SEQUENCE [LARGE SCALE GENOMIC DNA]</scope>
</reference>
<dbReference type="GO" id="GO:0003682">
    <property type="term" value="F:chromatin binding"/>
    <property type="evidence" value="ECO:0007669"/>
    <property type="project" value="TreeGrafter"/>
</dbReference>
<feature type="compositionally biased region" description="Low complexity" evidence="4">
    <location>
        <begin position="1026"/>
        <end position="1038"/>
    </location>
</feature>
<name>A0A8C3CTY1_CAIMO</name>
<keyword evidence="8" id="KW-1185">Reference proteome</keyword>
<keyword evidence="3" id="KW-0175">Coiled coil</keyword>
<evidence type="ECO:0000313" key="8">
    <source>
        <dbReference type="Proteomes" id="UP000694556"/>
    </source>
</evidence>
<evidence type="ECO:0000256" key="5">
    <source>
        <dbReference type="SAM" id="Phobius"/>
    </source>
</evidence>
<dbReference type="Pfam" id="PF08514">
    <property type="entry name" value="STAG"/>
    <property type="match status" value="1"/>
</dbReference>
<dbReference type="AlphaFoldDB" id="A0A8C3CTY1"/>
<dbReference type="Pfam" id="PF24571">
    <property type="entry name" value="HEAT_SCC3-SA"/>
    <property type="match status" value="1"/>
</dbReference>
<accession>A0A8C3CTY1</accession>